<dbReference type="Pfam" id="PF00294">
    <property type="entry name" value="PfkB"/>
    <property type="match status" value="1"/>
</dbReference>
<dbReference type="GO" id="GO:0016301">
    <property type="term" value="F:kinase activity"/>
    <property type="evidence" value="ECO:0007669"/>
    <property type="project" value="UniProtKB-KW"/>
</dbReference>
<dbReference type="Gene3D" id="3.40.1190.20">
    <property type="match status" value="1"/>
</dbReference>
<dbReference type="InterPro" id="IPR002173">
    <property type="entry name" value="Carboh/pur_kinase_PfkB_CS"/>
</dbReference>
<evidence type="ECO:0000256" key="1">
    <source>
        <dbReference type="ARBA" id="ARBA00022679"/>
    </source>
</evidence>
<dbReference type="RefSeq" id="WP_147647485.1">
    <property type="nucleotide sequence ID" value="NZ_CP042806.1"/>
</dbReference>
<name>A0A5B9EAX1_9BACT</name>
<dbReference type="PROSITE" id="PS00584">
    <property type="entry name" value="PFKB_KINASES_2"/>
    <property type="match status" value="1"/>
</dbReference>
<evidence type="ECO:0000313" key="5">
    <source>
        <dbReference type="Proteomes" id="UP000321820"/>
    </source>
</evidence>
<dbReference type="PANTHER" id="PTHR10584">
    <property type="entry name" value="SUGAR KINASE"/>
    <property type="match status" value="1"/>
</dbReference>
<gene>
    <name evidence="4" type="ORF">FTW19_09980</name>
</gene>
<keyword evidence="5" id="KW-1185">Reference proteome</keyword>
<accession>A0A5B9EAX1</accession>
<feature type="domain" description="Carbohydrate kinase PfkB" evidence="3">
    <location>
        <begin position="5"/>
        <end position="293"/>
    </location>
</feature>
<organism evidence="4 5">
    <name type="scientific">Terriglobus albidus</name>
    <dbReference type="NCBI Taxonomy" id="1592106"/>
    <lineage>
        <taxon>Bacteria</taxon>
        <taxon>Pseudomonadati</taxon>
        <taxon>Acidobacteriota</taxon>
        <taxon>Terriglobia</taxon>
        <taxon>Terriglobales</taxon>
        <taxon>Acidobacteriaceae</taxon>
        <taxon>Terriglobus</taxon>
    </lineage>
</organism>
<dbReference type="AlphaFoldDB" id="A0A5B9EAX1"/>
<protein>
    <submittedName>
        <fullName evidence="4">Carbohydrate kinase family protein</fullName>
    </submittedName>
</protein>
<dbReference type="KEGG" id="talb:FTW19_09980"/>
<keyword evidence="1" id="KW-0808">Transferase</keyword>
<sequence>MKYDVTVIGEIYLDHVFSGFADWPVPGSEVFTDEYTWELGGGAITTACALSLLGAKVRLAGVVGEGDYKAIADRLEEFGVSADSLIVEKGRSGVTVSISTAHDRTFFTYRGVNDRLATYLEQHLEVMEEAAQARHVHLALPLEVGAGARIVKALKGHGATVSIDVGHHVEWLQNQENWTLMRMIDYVMPNEKESMMLAGSPEAYLRLCRQHDVEHALVKLGPAGAMMLSNGKEYWAAPPLVDLVDTTGAGDAFDAGFIHALLEGLSPQQCLQHGCVCGALSTRAAGALRALPTRNEVEAALEEFYAT</sequence>
<evidence type="ECO:0000259" key="3">
    <source>
        <dbReference type="Pfam" id="PF00294"/>
    </source>
</evidence>
<evidence type="ECO:0000313" key="4">
    <source>
        <dbReference type="EMBL" id="QEE28295.1"/>
    </source>
</evidence>
<dbReference type="SUPFAM" id="SSF53613">
    <property type="entry name" value="Ribokinase-like"/>
    <property type="match status" value="1"/>
</dbReference>
<dbReference type="InterPro" id="IPR029056">
    <property type="entry name" value="Ribokinase-like"/>
</dbReference>
<dbReference type="Proteomes" id="UP000321820">
    <property type="component" value="Chromosome"/>
</dbReference>
<proteinExistence type="predicted"/>
<dbReference type="PANTHER" id="PTHR10584:SF166">
    <property type="entry name" value="RIBOKINASE"/>
    <property type="match status" value="1"/>
</dbReference>
<dbReference type="OrthoDB" id="9788681at2"/>
<dbReference type="InterPro" id="IPR011611">
    <property type="entry name" value="PfkB_dom"/>
</dbReference>
<evidence type="ECO:0000256" key="2">
    <source>
        <dbReference type="ARBA" id="ARBA00022777"/>
    </source>
</evidence>
<keyword evidence="2 4" id="KW-0418">Kinase</keyword>
<dbReference type="EMBL" id="CP042806">
    <property type="protein sequence ID" value="QEE28295.1"/>
    <property type="molecule type" value="Genomic_DNA"/>
</dbReference>
<reference evidence="4 5" key="1">
    <citation type="submission" date="2019-08" db="EMBL/GenBank/DDBJ databases">
        <title>Complete genome sequence of Terriglobus albidus strain ORNL.</title>
        <authorList>
            <person name="Podar M."/>
        </authorList>
    </citation>
    <scope>NUCLEOTIDE SEQUENCE [LARGE SCALE GENOMIC DNA]</scope>
    <source>
        <strain evidence="4 5">ORNL</strain>
    </source>
</reference>